<feature type="region of interest" description="Disordered" evidence="4">
    <location>
        <begin position="502"/>
        <end position="569"/>
    </location>
</feature>
<evidence type="ECO:0000313" key="6">
    <source>
        <dbReference type="EMBL" id="KAF7763604.1"/>
    </source>
</evidence>
<dbReference type="PROSITE" id="PS50102">
    <property type="entry name" value="RRM"/>
    <property type="match status" value="2"/>
</dbReference>
<gene>
    <name evidence="6" type="ORF">Agabi119p4_8141</name>
</gene>
<sequence>MDLSYSLPHDAPFPGPQPHPYIQDPVLYVSNLPAYVTDEALASALTGFGPFRPKIIRDGAASFVSGSIEFKFLEKAEKALAVLQARSVPNTNPPASLVLSPFPPSNPPTALPPPNALPRLIKQLPPGFTDSQLYDIFRPFGALASVRAHTQFGADTGVVEFWSEDDARQAEEAMHCAEVEGHNIAVQIYTPRRASGTVADFNAAAPTFVPVSPQFTTFSSPLQYSPPHGAPYPIRSPGSPFIHGPGQQVQLAPMVGPGSSSHSGLIDPCNLFCKNLDSEIDSNGLFTHFRQFGQIVSARVMRDETGSSRGFGFVSFQTPDQAAAAMHAMNGAQLGSKAIVVRLHEPKQLRQEKLAQRYAGHNGHPRNSSGATSPAASDAGETMVGGWSSPRNRPSALTSPKAAYNERPDRGRRSSGSYFHAALSGTLNVPMRYDDLSSLTPVVRKEVLTGELMRRVRSLDIVPSTELDALVEALTTVSLSEVLQTIDEPERLKDQVESWKKNNLKPVDVPPPPKSSVPSASASQDSLLANPDATASAPEHPSTPISVDAVLSTPPRTSSPSGSVPPLSERERMYQAICKLEKNNQSELTDLVMSLPKRERALCLFNIEVLRTKLADAKLVLESDDDHNTGGLQERTPIEPRAKSTPPVTPQTKRIVSGSGTGENPRTPDLSSRGASATASPLPTTPSTSASTAVGSSSSATWTMAALAKLSALEIVQVASDPKVVLPSGLSKADPIVVQTTNEFVDGLSGKPVQQQKQLLGDKLFKHIKSYGVKGAPKFTISLLDQEDLRALAHLMNSYPAILKEKVMALKLTK</sequence>
<feature type="compositionally biased region" description="Low complexity" evidence="4">
    <location>
        <begin position="552"/>
        <end position="566"/>
    </location>
</feature>
<evidence type="ECO:0000256" key="4">
    <source>
        <dbReference type="SAM" id="MobiDB-lite"/>
    </source>
</evidence>
<feature type="region of interest" description="Disordered" evidence="4">
    <location>
        <begin position="359"/>
        <end position="417"/>
    </location>
</feature>
<dbReference type="Pfam" id="PF00076">
    <property type="entry name" value="RRM_1"/>
    <property type="match status" value="3"/>
</dbReference>
<dbReference type="InterPro" id="IPR052462">
    <property type="entry name" value="SLIRP/GR-RBP-like"/>
</dbReference>
<evidence type="ECO:0000256" key="1">
    <source>
        <dbReference type="ARBA" id="ARBA00008557"/>
    </source>
</evidence>
<feature type="compositionally biased region" description="Polar residues" evidence="4">
    <location>
        <begin position="365"/>
        <end position="375"/>
    </location>
</feature>
<dbReference type="Proteomes" id="UP000629468">
    <property type="component" value="Unassembled WGS sequence"/>
</dbReference>
<comment type="similarity">
    <text evidence="1">Belongs to the polyadenylate-binding protein type-1 family.</text>
</comment>
<dbReference type="SMART" id="SM00360">
    <property type="entry name" value="RRM"/>
    <property type="match status" value="3"/>
</dbReference>
<protein>
    <recommendedName>
        <fullName evidence="5">RRM domain-containing protein</fullName>
    </recommendedName>
</protein>
<feature type="domain" description="RRM" evidence="5">
    <location>
        <begin position="269"/>
        <end position="346"/>
    </location>
</feature>
<evidence type="ECO:0000256" key="3">
    <source>
        <dbReference type="PROSITE-ProRule" id="PRU00176"/>
    </source>
</evidence>
<feature type="domain" description="RRM" evidence="5">
    <location>
        <begin position="120"/>
        <end position="191"/>
    </location>
</feature>
<dbReference type="CDD" id="cd00590">
    <property type="entry name" value="RRM_SF"/>
    <property type="match status" value="2"/>
</dbReference>
<evidence type="ECO:0000313" key="7">
    <source>
        <dbReference type="Proteomes" id="UP000629468"/>
    </source>
</evidence>
<dbReference type="InterPro" id="IPR000504">
    <property type="entry name" value="RRM_dom"/>
</dbReference>
<name>A0A8H7EYQ9_AGABI</name>
<proteinExistence type="inferred from homology"/>
<dbReference type="PANTHER" id="PTHR48027">
    <property type="entry name" value="HETEROGENEOUS NUCLEAR RIBONUCLEOPROTEIN 87F-RELATED"/>
    <property type="match status" value="1"/>
</dbReference>
<evidence type="ECO:0000256" key="2">
    <source>
        <dbReference type="ARBA" id="ARBA00022884"/>
    </source>
</evidence>
<keyword evidence="2 3" id="KW-0694">RNA-binding</keyword>
<accession>A0A8H7EYQ9</accession>
<dbReference type="SUPFAM" id="SSF63570">
    <property type="entry name" value="PABC (PABP) domain"/>
    <property type="match status" value="1"/>
</dbReference>
<dbReference type="InterPro" id="IPR012677">
    <property type="entry name" value="Nucleotide-bd_a/b_plait_sf"/>
</dbReference>
<dbReference type="InterPro" id="IPR036053">
    <property type="entry name" value="PABP-dom"/>
</dbReference>
<reference evidence="6 7" key="1">
    <citation type="journal article" name="Sci. Rep.">
        <title>Telomere-to-telomere assembled and centromere annotated genomes of the two main subspecies of the button mushroom Agaricus bisporus reveal especially polymorphic chromosome ends.</title>
        <authorList>
            <person name="Sonnenberg A.S.M."/>
            <person name="Sedaghat-Telgerd N."/>
            <person name="Lavrijssen B."/>
            <person name="Ohm R.A."/>
            <person name="Hendrickx P.M."/>
            <person name="Scholtmeijer K."/>
            <person name="Baars J.J.P."/>
            <person name="van Peer A."/>
        </authorList>
    </citation>
    <scope>NUCLEOTIDE SEQUENCE [LARGE SCALE GENOMIC DNA]</scope>
    <source>
        <strain evidence="6 7">H119_p4</strain>
    </source>
</reference>
<dbReference type="Gene3D" id="1.10.1900.10">
    <property type="entry name" value="c-terminal domain of poly(a) binding protein"/>
    <property type="match status" value="1"/>
</dbReference>
<dbReference type="GO" id="GO:0003723">
    <property type="term" value="F:RNA binding"/>
    <property type="evidence" value="ECO:0007669"/>
    <property type="project" value="UniProtKB-UniRule"/>
</dbReference>
<feature type="region of interest" description="Disordered" evidence="4">
    <location>
        <begin position="624"/>
        <end position="695"/>
    </location>
</feature>
<dbReference type="InterPro" id="IPR035979">
    <property type="entry name" value="RBD_domain_sf"/>
</dbReference>
<dbReference type="Gene3D" id="3.30.70.330">
    <property type="match status" value="3"/>
</dbReference>
<dbReference type="Pfam" id="PF00658">
    <property type="entry name" value="MLLE"/>
    <property type="match status" value="1"/>
</dbReference>
<dbReference type="InterPro" id="IPR002004">
    <property type="entry name" value="PABP_HYD_C"/>
</dbReference>
<feature type="compositionally biased region" description="Low complexity" evidence="4">
    <location>
        <begin position="675"/>
        <end position="695"/>
    </location>
</feature>
<organism evidence="6 7">
    <name type="scientific">Agaricus bisporus var. burnettii</name>
    <dbReference type="NCBI Taxonomy" id="192524"/>
    <lineage>
        <taxon>Eukaryota</taxon>
        <taxon>Fungi</taxon>
        <taxon>Dikarya</taxon>
        <taxon>Basidiomycota</taxon>
        <taxon>Agaricomycotina</taxon>
        <taxon>Agaricomycetes</taxon>
        <taxon>Agaricomycetidae</taxon>
        <taxon>Agaricales</taxon>
        <taxon>Agaricineae</taxon>
        <taxon>Agaricaceae</taxon>
        <taxon>Agaricus</taxon>
    </lineage>
</organism>
<dbReference type="EMBL" id="JABXXO010000011">
    <property type="protein sequence ID" value="KAF7763604.1"/>
    <property type="molecule type" value="Genomic_DNA"/>
</dbReference>
<feature type="compositionally biased region" description="Polar residues" evidence="4">
    <location>
        <begin position="389"/>
        <end position="398"/>
    </location>
</feature>
<feature type="compositionally biased region" description="Low complexity" evidence="4">
    <location>
        <begin position="516"/>
        <end position="526"/>
    </location>
</feature>
<evidence type="ECO:0000259" key="5">
    <source>
        <dbReference type="PROSITE" id="PS50102"/>
    </source>
</evidence>
<dbReference type="AlphaFoldDB" id="A0A8H7EYQ9"/>
<dbReference type="SUPFAM" id="SSF54928">
    <property type="entry name" value="RNA-binding domain, RBD"/>
    <property type="match status" value="2"/>
</dbReference>
<comment type="caution">
    <text evidence="6">The sequence shown here is derived from an EMBL/GenBank/DDBJ whole genome shotgun (WGS) entry which is preliminary data.</text>
</comment>